<keyword evidence="8" id="KW-1185">Reference proteome</keyword>
<feature type="region of interest" description="Disordered" evidence="5">
    <location>
        <begin position="52"/>
        <end position="81"/>
    </location>
</feature>
<sequence>MRIWHRRSLKPDLNENRIVTKRICVEEQEDEDYGDDGEDICSSGRYFPNLLKSDEDYEQERSRNRRPKKNLNNSWPPASSSTLQTYEFDEEVSNEDDKLFEDSHHYSQSYYHSSTIGWRAVPRAQSRSISSPRRRKRSLVDYEQTTLDGGQNGFFKAFSFLFICLVLLLIFLYYFYPYSYDYLTPDQKSRNFRSELAQYLTKEFDTNFNDLSYKILFYVASKLAQRDEITCSNRRLSPLTLLIADSYSGKANILSRNFSFILQNNWPYRFMEQRLDSNNTRTHLDKSILAPIIDEKHSSTFVLSLEGLEKLIDNAPLFLHSLADPDFSPLIFTQHNVLIIGTLHLLDNKQIHDEDSGTMSCDERIEKSLLRSWRSVALSDDQIYPIIARIGAHSICLD</sequence>
<organism evidence="7 8">
    <name type="scientific">Meloidogyne graminicola</name>
    <dbReference type="NCBI Taxonomy" id="189291"/>
    <lineage>
        <taxon>Eukaryota</taxon>
        <taxon>Metazoa</taxon>
        <taxon>Ecdysozoa</taxon>
        <taxon>Nematoda</taxon>
        <taxon>Chromadorea</taxon>
        <taxon>Rhabditida</taxon>
        <taxon>Tylenchina</taxon>
        <taxon>Tylenchomorpha</taxon>
        <taxon>Tylenchoidea</taxon>
        <taxon>Meloidogynidae</taxon>
        <taxon>Meloidogyninae</taxon>
        <taxon>Meloidogyne</taxon>
    </lineage>
</organism>
<feature type="compositionally biased region" description="Polar residues" evidence="5">
    <location>
        <begin position="70"/>
        <end position="81"/>
    </location>
</feature>
<evidence type="ECO:0000256" key="3">
    <source>
        <dbReference type="ARBA" id="ARBA00022989"/>
    </source>
</evidence>
<reference evidence="7" key="1">
    <citation type="journal article" date="2020" name="Ecol. Evol.">
        <title>Genome structure and content of the rice root-knot nematode (Meloidogyne graminicola).</title>
        <authorList>
            <person name="Phan N.T."/>
            <person name="Danchin E.G.J."/>
            <person name="Klopp C."/>
            <person name="Perfus-Barbeoch L."/>
            <person name="Kozlowski D.K."/>
            <person name="Koutsovoulos G.D."/>
            <person name="Lopez-Roques C."/>
            <person name="Bouchez O."/>
            <person name="Zahm M."/>
            <person name="Besnard G."/>
            <person name="Bellafiore S."/>
        </authorList>
    </citation>
    <scope>NUCLEOTIDE SEQUENCE</scope>
    <source>
        <strain evidence="7">VN-18</strain>
    </source>
</reference>
<keyword evidence="3 6" id="KW-1133">Transmembrane helix</keyword>
<dbReference type="EMBL" id="JABEBT010000140">
    <property type="protein sequence ID" value="KAF7629833.1"/>
    <property type="molecule type" value="Genomic_DNA"/>
</dbReference>
<accession>A0A8S9ZDT0</accession>
<evidence type="ECO:0000313" key="7">
    <source>
        <dbReference type="EMBL" id="KAF7629833.1"/>
    </source>
</evidence>
<evidence type="ECO:0000256" key="5">
    <source>
        <dbReference type="SAM" id="MobiDB-lite"/>
    </source>
</evidence>
<comment type="subcellular location">
    <subcellularLocation>
        <location evidence="1">Membrane</location>
    </subcellularLocation>
</comment>
<dbReference type="InterPro" id="IPR038599">
    <property type="entry name" value="LAP1C-like_C_sf"/>
</dbReference>
<evidence type="ECO:0000313" key="8">
    <source>
        <dbReference type="Proteomes" id="UP000605970"/>
    </source>
</evidence>
<dbReference type="GO" id="GO:0016020">
    <property type="term" value="C:membrane"/>
    <property type="evidence" value="ECO:0007669"/>
    <property type="project" value="UniProtKB-SubCell"/>
</dbReference>
<feature type="transmembrane region" description="Helical" evidence="6">
    <location>
        <begin position="157"/>
        <end position="176"/>
    </location>
</feature>
<name>A0A8S9ZDT0_9BILA</name>
<gene>
    <name evidence="7" type="ORF">Mgra_00009159</name>
</gene>
<evidence type="ECO:0000256" key="4">
    <source>
        <dbReference type="ARBA" id="ARBA00023136"/>
    </source>
</evidence>
<dbReference type="Proteomes" id="UP000605970">
    <property type="component" value="Unassembled WGS sequence"/>
</dbReference>
<evidence type="ECO:0000256" key="2">
    <source>
        <dbReference type="ARBA" id="ARBA00022692"/>
    </source>
</evidence>
<dbReference type="Gene3D" id="3.40.50.12190">
    <property type="match status" value="1"/>
</dbReference>
<keyword evidence="2 6" id="KW-0812">Transmembrane</keyword>
<dbReference type="AlphaFoldDB" id="A0A8S9ZDT0"/>
<protein>
    <submittedName>
        <fullName evidence="7">Uncharacterized protein</fullName>
    </submittedName>
</protein>
<evidence type="ECO:0000256" key="1">
    <source>
        <dbReference type="ARBA" id="ARBA00004370"/>
    </source>
</evidence>
<proteinExistence type="predicted"/>
<keyword evidence="4 6" id="KW-0472">Membrane</keyword>
<dbReference type="OrthoDB" id="5867339at2759"/>
<comment type="caution">
    <text evidence="7">The sequence shown here is derived from an EMBL/GenBank/DDBJ whole genome shotgun (WGS) entry which is preliminary data.</text>
</comment>
<evidence type="ECO:0000256" key="6">
    <source>
        <dbReference type="SAM" id="Phobius"/>
    </source>
</evidence>